<evidence type="ECO:0000313" key="2">
    <source>
        <dbReference type="EMBL" id="ELQ74157.1"/>
    </source>
</evidence>
<dbReference type="Proteomes" id="UP000011185">
    <property type="component" value="Unassembled WGS sequence"/>
</dbReference>
<dbReference type="OMA" id="PIDNEKQ"/>
<keyword evidence="3" id="KW-1185">Reference proteome</keyword>
<dbReference type="GO" id="GO:0003743">
    <property type="term" value="F:translation initiation factor activity"/>
    <property type="evidence" value="ECO:0007669"/>
    <property type="project" value="UniProtKB-KW"/>
</dbReference>
<dbReference type="STRING" id="72359.L7JTV3"/>
<feature type="domain" description="SUI1" evidence="1">
    <location>
        <begin position="14"/>
        <end position="80"/>
    </location>
</feature>
<dbReference type="EMBL" id="JH994068">
    <property type="protein sequence ID" value="ELQ74157.1"/>
    <property type="molecule type" value="Genomic_DNA"/>
</dbReference>
<organism evidence="2 3">
    <name type="scientific">Trachipleistophora hominis</name>
    <name type="common">Microsporidian parasite</name>
    <dbReference type="NCBI Taxonomy" id="72359"/>
    <lineage>
        <taxon>Eukaryota</taxon>
        <taxon>Fungi</taxon>
        <taxon>Fungi incertae sedis</taxon>
        <taxon>Microsporidia</taxon>
        <taxon>Pleistophoridae</taxon>
        <taxon>Trachipleistophora</taxon>
    </lineage>
</organism>
<dbReference type="PROSITE" id="PS50296">
    <property type="entry name" value="SUI1"/>
    <property type="match status" value="1"/>
</dbReference>
<proteinExistence type="predicted"/>
<dbReference type="InParanoid" id="L7JTV3"/>
<dbReference type="OrthoDB" id="10248435at2759"/>
<evidence type="ECO:0000313" key="3">
    <source>
        <dbReference type="Proteomes" id="UP000011185"/>
    </source>
</evidence>
<accession>L7JTV3</accession>
<dbReference type="HOGENOM" id="CLU_170489_0_0_1"/>
<protein>
    <submittedName>
        <fullName evidence="2">Translation initiation factor 1 (EIF-1/SUI1)</fullName>
    </submittedName>
</protein>
<keyword evidence="2" id="KW-0396">Initiation factor</keyword>
<dbReference type="Gene3D" id="3.30.780.10">
    <property type="entry name" value="SUI1-like domain"/>
    <property type="match status" value="1"/>
</dbReference>
<dbReference type="SUPFAM" id="SSF55159">
    <property type="entry name" value="eIF1-like"/>
    <property type="match status" value="1"/>
</dbReference>
<name>L7JTV3_TRAHO</name>
<evidence type="ECO:0000259" key="1">
    <source>
        <dbReference type="PROSITE" id="PS50296"/>
    </source>
</evidence>
<dbReference type="FunCoup" id="L7JTV3">
    <property type="interactions" value="123"/>
</dbReference>
<dbReference type="VEuPathDB" id="MicrosporidiaDB:THOM_2936"/>
<dbReference type="Pfam" id="PF01253">
    <property type="entry name" value="SUI1"/>
    <property type="match status" value="1"/>
</dbReference>
<dbReference type="InterPro" id="IPR001950">
    <property type="entry name" value="SUI1"/>
</dbReference>
<dbReference type="InterPro" id="IPR036877">
    <property type="entry name" value="SUI1_dom_sf"/>
</dbReference>
<keyword evidence="2" id="KW-0648">Protein biosynthesis</keyword>
<sequence>MSHELTPIDNEKQIHVRIQQIYGKKRVTTITGIEDEIIVKIFKELRRKLSCGGHLSKDKKVVQLQGDYSSSICDVLGKMLGDVKIVVHGRK</sequence>
<reference evidence="2 3" key="1">
    <citation type="journal article" date="2012" name="PLoS Pathog.">
        <title>The genome of the obligate intracellular parasite Trachipleistophora hominis: new insights into microsporidian genome dynamics and reductive evolution.</title>
        <authorList>
            <person name="Heinz E."/>
            <person name="Williams T.A."/>
            <person name="Nakjang S."/>
            <person name="Noel C.J."/>
            <person name="Swan D.C."/>
            <person name="Goldberg A.V."/>
            <person name="Harris S.R."/>
            <person name="Weinmaier T."/>
            <person name="Markert S."/>
            <person name="Becher D."/>
            <person name="Bernhardt J."/>
            <person name="Dagan T."/>
            <person name="Hacker C."/>
            <person name="Lucocq J.M."/>
            <person name="Schweder T."/>
            <person name="Rattei T."/>
            <person name="Hall N."/>
            <person name="Hirt R.P."/>
            <person name="Embley T.M."/>
        </authorList>
    </citation>
    <scope>NUCLEOTIDE SEQUENCE [LARGE SCALE GENOMIC DNA]</scope>
</reference>
<gene>
    <name evidence="2" type="ORF">THOM_2936</name>
</gene>
<dbReference type="AlphaFoldDB" id="L7JTV3"/>